<keyword evidence="9 14" id="KW-0418">Kinase</keyword>
<evidence type="ECO:0000256" key="1">
    <source>
        <dbReference type="ARBA" id="ARBA00000085"/>
    </source>
</evidence>
<dbReference type="PROSITE" id="PS50885">
    <property type="entry name" value="HAMP"/>
    <property type="match status" value="1"/>
</dbReference>
<dbReference type="EC" id="2.7.13.3" evidence="14"/>
<sequence>MFSRLSRSVVFKIGLLMFAISLLAVVSMASSVFISDSAESDAYAVNLSGSLRMQSYQILNTLLLPEQEDGSKGDKLANLMESFTAKLQQPVIRRPAMEDVDSDHHMLYQQILGDWQAHIQPAIVTAIDRPQTIPALQTQVAALVEKIDQLVNLHQYHAEKNVASIRLIQGLALLATALLIIVAMFIINHQIKQPLAQLTQIARQIGRGDFTGKANDTGNDELALLGHTLNHMSDALSRSHAQMEKKVRDKTLRLEQSNQSIELLYHISKSMQNGTDGPAEFEPLLKRLSEIIGLPDLDLCVMTGSGNTPYEHLMTCDKILPANCVAQECSGCVEGTVRIEDKLRFPLTRGKDNYGVLVCQLIPGQQLETWQMRLLNSVAEQLAVSLSLRDQQEQSHRLALMHERTVIARELHDSLAQALSYLKIQVARLEKTLQKPDGIEQLPPVIDELKTGLSSAYRELRELLTTFRLKMDGRGLYSAMEQSLRQLQERSDQIRFELAFNVENLPFSPNEEIHLLQITREAAQNALHHSQGDKVQVSLEREQEEPSRVRLTIRDNGVGIGEDPSKLNHYGLAIMQERSRNLGGELAIRRHPQGGTEVSFEFEPEYYAKRQKDHLAVELH</sequence>
<dbReference type="InterPro" id="IPR011712">
    <property type="entry name" value="Sig_transdc_His_kin_sub3_dim/P"/>
</dbReference>
<comment type="subcellular location">
    <subcellularLocation>
        <location evidence="2">Cell inner membrane</location>
        <topology evidence="2">Multi-pass membrane protein</topology>
    </subcellularLocation>
</comment>
<keyword evidence="5" id="KW-0597">Phosphoprotein</keyword>
<dbReference type="CDD" id="cd19408">
    <property type="entry name" value="NarX_NarQ_sensor"/>
    <property type="match status" value="1"/>
</dbReference>
<dbReference type="InterPro" id="IPR042295">
    <property type="entry name" value="NarX-like_N_sf"/>
</dbReference>
<evidence type="ECO:0000256" key="12">
    <source>
        <dbReference type="ARBA" id="ARBA00023012"/>
    </source>
</evidence>
<keyword evidence="8 14" id="KW-0547">Nucleotide-binding</keyword>
<keyword evidence="7 15" id="KW-0812">Transmembrane</keyword>
<dbReference type="SUPFAM" id="SSF158472">
    <property type="entry name" value="HAMP domain-like"/>
    <property type="match status" value="1"/>
</dbReference>
<reference evidence="18" key="1">
    <citation type="submission" date="2021-03" db="EMBL/GenBank/DDBJ databases">
        <title>novel species isolated from a fishpond in China.</title>
        <authorList>
            <person name="Lu H."/>
            <person name="Cai Z."/>
        </authorList>
    </citation>
    <scope>NUCLEOTIDE SEQUENCE</scope>
    <source>
        <strain evidence="18">JCM 30855</strain>
    </source>
</reference>
<dbReference type="PANTHER" id="PTHR24421">
    <property type="entry name" value="NITRATE/NITRITE SENSOR PROTEIN NARX-RELATED"/>
    <property type="match status" value="1"/>
</dbReference>
<keyword evidence="11 15" id="KW-1133">Transmembrane helix</keyword>
<dbReference type="InterPro" id="IPR036890">
    <property type="entry name" value="HATPase_C_sf"/>
</dbReference>
<evidence type="ECO:0000256" key="11">
    <source>
        <dbReference type="ARBA" id="ARBA00022989"/>
    </source>
</evidence>
<feature type="transmembrane region" description="Helical" evidence="15">
    <location>
        <begin position="167"/>
        <end position="187"/>
    </location>
</feature>
<dbReference type="PANTHER" id="PTHR24421:SF10">
    <property type="entry name" value="NITRATE_NITRITE SENSOR PROTEIN NARQ"/>
    <property type="match status" value="1"/>
</dbReference>
<dbReference type="Gene3D" id="1.20.5.1930">
    <property type="match status" value="1"/>
</dbReference>
<evidence type="ECO:0000313" key="18">
    <source>
        <dbReference type="EMBL" id="MBN7824350.1"/>
    </source>
</evidence>
<keyword evidence="4 14" id="KW-0997">Cell inner membrane</keyword>
<evidence type="ECO:0000259" key="17">
    <source>
        <dbReference type="PROSITE" id="PS50885"/>
    </source>
</evidence>
<feature type="domain" description="HAMP" evidence="17">
    <location>
        <begin position="189"/>
        <end position="241"/>
    </location>
</feature>
<dbReference type="Pfam" id="PF00672">
    <property type="entry name" value="HAMP"/>
    <property type="match status" value="1"/>
</dbReference>
<organism evidence="18 19">
    <name type="scientific">Bowmanella dokdonensis</name>
    <dbReference type="NCBI Taxonomy" id="751969"/>
    <lineage>
        <taxon>Bacteria</taxon>
        <taxon>Pseudomonadati</taxon>
        <taxon>Pseudomonadota</taxon>
        <taxon>Gammaproteobacteria</taxon>
        <taxon>Alteromonadales</taxon>
        <taxon>Alteromonadaceae</taxon>
        <taxon>Bowmanella</taxon>
    </lineage>
</organism>
<dbReference type="EMBL" id="JAFKCV010000002">
    <property type="protein sequence ID" value="MBN7824350.1"/>
    <property type="molecule type" value="Genomic_DNA"/>
</dbReference>
<keyword evidence="13 14" id="KW-0472">Membrane</keyword>
<name>A0A939DLH0_9ALTE</name>
<dbReference type="SUPFAM" id="SSF55874">
    <property type="entry name" value="ATPase domain of HSP90 chaperone/DNA topoisomerase II/histidine kinase"/>
    <property type="match status" value="1"/>
</dbReference>
<comment type="catalytic activity">
    <reaction evidence="1 14">
        <text>ATP + protein L-histidine = ADP + protein N-phospho-L-histidine.</text>
        <dbReference type="EC" id="2.7.13.3"/>
    </reaction>
</comment>
<dbReference type="CDD" id="cd16917">
    <property type="entry name" value="HATPase_UhpB-NarQ-NarX-like"/>
    <property type="match status" value="1"/>
</dbReference>
<evidence type="ECO:0000256" key="9">
    <source>
        <dbReference type="ARBA" id="ARBA00022777"/>
    </source>
</evidence>
<dbReference type="GO" id="GO:0046983">
    <property type="term" value="F:protein dimerization activity"/>
    <property type="evidence" value="ECO:0007669"/>
    <property type="project" value="UniProtKB-UniRule"/>
</dbReference>
<keyword evidence="19" id="KW-1185">Reference proteome</keyword>
<proteinExistence type="predicted"/>
<feature type="domain" description="Histidine kinase" evidence="16">
    <location>
        <begin position="406"/>
        <end position="606"/>
    </location>
</feature>
<evidence type="ECO:0000256" key="13">
    <source>
        <dbReference type="ARBA" id="ARBA00023136"/>
    </source>
</evidence>
<dbReference type="RefSeq" id="WP_206572469.1">
    <property type="nucleotide sequence ID" value="NZ_JAFKCV010000002.1"/>
</dbReference>
<evidence type="ECO:0000256" key="6">
    <source>
        <dbReference type="ARBA" id="ARBA00022679"/>
    </source>
</evidence>
<dbReference type="SMART" id="SM00387">
    <property type="entry name" value="HATPase_c"/>
    <property type="match status" value="1"/>
</dbReference>
<dbReference type="PROSITE" id="PS50109">
    <property type="entry name" value="HIS_KIN"/>
    <property type="match status" value="1"/>
</dbReference>
<dbReference type="Gene3D" id="3.30.565.10">
    <property type="entry name" value="Histidine kinase-like ATPase, C-terminal domain"/>
    <property type="match status" value="1"/>
</dbReference>
<keyword evidence="10 14" id="KW-0067">ATP-binding</keyword>
<dbReference type="InterPro" id="IPR003594">
    <property type="entry name" value="HATPase_dom"/>
</dbReference>
<dbReference type="Pfam" id="PF02518">
    <property type="entry name" value="HATPase_c"/>
    <property type="match status" value="1"/>
</dbReference>
<dbReference type="Gene3D" id="1.20.120.960">
    <property type="entry name" value="Histidine kinase NarX, sensor domain"/>
    <property type="match status" value="1"/>
</dbReference>
<dbReference type="Proteomes" id="UP000664654">
    <property type="component" value="Unassembled WGS sequence"/>
</dbReference>
<evidence type="ECO:0000256" key="2">
    <source>
        <dbReference type="ARBA" id="ARBA00004429"/>
    </source>
</evidence>
<dbReference type="InterPro" id="IPR005467">
    <property type="entry name" value="His_kinase_dom"/>
</dbReference>
<evidence type="ECO:0000256" key="8">
    <source>
        <dbReference type="ARBA" id="ARBA00022741"/>
    </source>
</evidence>
<evidence type="ECO:0000256" key="10">
    <source>
        <dbReference type="ARBA" id="ARBA00022840"/>
    </source>
</evidence>
<evidence type="ECO:0000256" key="4">
    <source>
        <dbReference type="ARBA" id="ARBA00022519"/>
    </source>
</evidence>
<dbReference type="CDD" id="cd06225">
    <property type="entry name" value="HAMP"/>
    <property type="match status" value="1"/>
</dbReference>
<protein>
    <recommendedName>
        <fullName evidence="14">Sensor protein</fullName>
        <ecNumber evidence="14">2.7.13.3</ecNumber>
    </recommendedName>
</protein>
<evidence type="ECO:0000256" key="7">
    <source>
        <dbReference type="ARBA" id="ARBA00022692"/>
    </source>
</evidence>
<dbReference type="PIRSF" id="PIRSF003167">
    <property type="entry name" value="STHK_NarX/NarQ"/>
    <property type="match status" value="1"/>
</dbReference>
<dbReference type="GO" id="GO:0005886">
    <property type="term" value="C:plasma membrane"/>
    <property type="evidence" value="ECO:0007669"/>
    <property type="project" value="UniProtKB-SubCell"/>
</dbReference>
<keyword evidence="12 14" id="KW-0902">Two-component regulatory system</keyword>
<evidence type="ECO:0000313" key="19">
    <source>
        <dbReference type="Proteomes" id="UP000664654"/>
    </source>
</evidence>
<dbReference type="GO" id="GO:0005524">
    <property type="term" value="F:ATP binding"/>
    <property type="evidence" value="ECO:0007669"/>
    <property type="project" value="UniProtKB-UniRule"/>
</dbReference>
<keyword evidence="6 14" id="KW-0808">Transferase</keyword>
<dbReference type="GO" id="GO:0000155">
    <property type="term" value="F:phosphorelay sensor kinase activity"/>
    <property type="evidence" value="ECO:0007669"/>
    <property type="project" value="UniProtKB-UniRule"/>
</dbReference>
<gene>
    <name evidence="18" type="ORF">J0A66_03825</name>
</gene>
<dbReference type="InterPro" id="IPR003660">
    <property type="entry name" value="HAMP_dom"/>
</dbReference>
<dbReference type="InterPro" id="IPR050482">
    <property type="entry name" value="Sensor_HK_TwoCompSys"/>
</dbReference>
<dbReference type="InterPro" id="IPR029095">
    <property type="entry name" value="NarX-like_N"/>
</dbReference>
<dbReference type="Pfam" id="PF07730">
    <property type="entry name" value="HisKA_3"/>
    <property type="match status" value="1"/>
</dbReference>
<evidence type="ECO:0000259" key="16">
    <source>
        <dbReference type="PROSITE" id="PS50109"/>
    </source>
</evidence>
<evidence type="ECO:0000256" key="5">
    <source>
        <dbReference type="ARBA" id="ARBA00022553"/>
    </source>
</evidence>
<dbReference type="SMART" id="SM00304">
    <property type="entry name" value="HAMP"/>
    <property type="match status" value="1"/>
</dbReference>
<dbReference type="Pfam" id="PF13675">
    <property type="entry name" value="PilJ"/>
    <property type="match status" value="1"/>
</dbReference>
<keyword evidence="3 14" id="KW-1003">Cell membrane</keyword>
<dbReference type="InterPro" id="IPR016380">
    <property type="entry name" value="Sig_transdc_His_kin_NarX/NarQ"/>
</dbReference>
<comment type="caution">
    <text evidence="18">The sequence shown here is derived from an EMBL/GenBank/DDBJ whole genome shotgun (WGS) entry which is preliminary data.</text>
</comment>
<evidence type="ECO:0000256" key="15">
    <source>
        <dbReference type="SAM" id="Phobius"/>
    </source>
</evidence>
<evidence type="ECO:0000256" key="3">
    <source>
        <dbReference type="ARBA" id="ARBA00022475"/>
    </source>
</evidence>
<dbReference type="Gene3D" id="1.10.8.500">
    <property type="entry name" value="HAMP domain in histidine kinase"/>
    <property type="match status" value="1"/>
</dbReference>
<evidence type="ECO:0000256" key="14">
    <source>
        <dbReference type="PIRNR" id="PIRNR003167"/>
    </source>
</evidence>
<accession>A0A939DLH0</accession>
<dbReference type="AlphaFoldDB" id="A0A939DLH0"/>